<dbReference type="GO" id="GO:0008270">
    <property type="term" value="F:zinc ion binding"/>
    <property type="evidence" value="ECO:0007669"/>
    <property type="project" value="UniProtKB-KW"/>
</dbReference>
<dbReference type="Pfam" id="PF24756">
    <property type="entry name" value="THD_CWZF3-5-7"/>
    <property type="match status" value="1"/>
</dbReference>
<evidence type="ECO:0000256" key="4">
    <source>
        <dbReference type="SAM" id="MobiDB-lite"/>
    </source>
</evidence>
<keyword evidence="2" id="KW-0863">Zinc-finger</keyword>
<keyword evidence="1" id="KW-0479">Metal-binding</keyword>
<feature type="region of interest" description="Disordered" evidence="4">
    <location>
        <begin position="798"/>
        <end position="819"/>
    </location>
</feature>
<dbReference type="InterPro" id="IPR011124">
    <property type="entry name" value="Znf_CW"/>
</dbReference>
<feature type="region of interest" description="Disordered" evidence="4">
    <location>
        <begin position="478"/>
        <end position="498"/>
    </location>
</feature>
<evidence type="ECO:0000259" key="5">
    <source>
        <dbReference type="PROSITE" id="PS51050"/>
    </source>
</evidence>
<proteinExistence type="predicted"/>
<name>A0AAN7K439_9MYRT</name>
<comment type="caution">
    <text evidence="6">The sequence shown here is derived from an EMBL/GenBank/DDBJ whole genome shotgun (WGS) entry which is preliminary data.</text>
</comment>
<feature type="region of interest" description="Disordered" evidence="4">
    <location>
        <begin position="745"/>
        <end position="774"/>
    </location>
</feature>
<dbReference type="EMBL" id="JAXIOK010000011">
    <property type="protein sequence ID" value="KAK4759249.1"/>
    <property type="molecule type" value="Genomic_DNA"/>
</dbReference>
<feature type="region of interest" description="Disordered" evidence="4">
    <location>
        <begin position="1204"/>
        <end position="1225"/>
    </location>
</feature>
<reference evidence="6 7" key="1">
    <citation type="journal article" date="2023" name="Hortic Res">
        <title>Pangenome of water caltrop reveals structural variations and asymmetric subgenome divergence after allopolyploidization.</title>
        <authorList>
            <person name="Zhang X."/>
            <person name="Chen Y."/>
            <person name="Wang L."/>
            <person name="Yuan Y."/>
            <person name="Fang M."/>
            <person name="Shi L."/>
            <person name="Lu R."/>
            <person name="Comes H.P."/>
            <person name="Ma Y."/>
            <person name="Chen Y."/>
            <person name="Huang G."/>
            <person name="Zhou Y."/>
            <person name="Zheng Z."/>
            <person name="Qiu Y."/>
        </authorList>
    </citation>
    <scope>NUCLEOTIDE SEQUENCE [LARGE SCALE GENOMIC DNA]</scope>
    <source>
        <tissue evidence="6">Roots</tissue>
    </source>
</reference>
<evidence type="ECO:0000313" key="6">
    <source>
        <dbReference type="EMBL" id="KAK4759249.1"/>
    </source>
</evidence>
<organism evidence="6 7">
    <name type="scientific">Trapa incisa</name>
    <dbReference type="NCBI Taxonomy" id="236973"/>
    <lineage>
        <taxon>Eukaryota</taxon>
        <taxon>Viridiplantae</taxon>
        <taxon>Streptophyta</taxon>
        <taxon>Embryophyta</taxon>
        <taxon>Tracheophyta</taxon>
        <taxon>Spermatophyta</taxon>
        <taxon>Magnoliopsida</taxon>
        <taxon>eudicotyledons</taxon>
        <taxon>Gunneridae</taxon>
        <taxon>Pentapetalae</taxon>
        <taxon>rosids</taxon>
        <taxon>malvids</taxon>
        <taxon>Myrtales</taxon>
        <taxon>Lythraceae</taxon>
        <taxon>Trapa</taxon>
    </lineage>
</organism>
<dbReference type="InterPro" id="IPR055300">
    <property type="entry name" value="CWZF3/5/7"/>
</dbReference>
<dbReference type="Proteomes" id="UP001345219">
    <property type="component" value="Chromosome 17"/>
</dbReference>
<evidence type="ECO:0000313" key="7">
    <source>
        <dbReference type="Proteomes" id="UP001345219"/>
    </source>
</evidence>
<evidence type="ECO:0000256" key="1">
    <source>
        <dbReference type="ARBA" id="ARBA00022723"/>
    </source>
</evidence>
<keyword evidence="3" id="KW-0862">Zinc</keyword>
<protein>
    <recommendedName>
        <fullName evidence="5">CW-type domain-containing protein</fullName>
    </recommendedName>
</protein>
<dbReference type="PANTHER" id="PTHR46524:SF12">
    <property type="entry name" value="CW-TYPE DOMAIN-CONTAINING PROTEIN"/>
    <property type="match status" value="1"/>
</dbReference>
<dbReference type="InterPro" id="IPR056406">
    <property type="entry name" value="THD_CWZF3/5/7"/>
</dbReference>
<evidence type="ECO:0000256" key="2">
    <source>
        <dbReference type="ARBA" id="ARBA00022771"/>
    </source>
</evidence>
<gene>
    <name evidence="6" type="ORF">SAY87_022380</name>
</gene>
<keyword evidence="7" id="KW-1185">Reference proteome</keyword>
<dbReference type="Pfam" id="PF07496">
    <property type="entry name" value="zf-CW"/>
    <property type="match status" value="1"/>
</dbReference>
<dbReference type="PROSITE" id="PS51050">
    <property type="entry name" value="ZF_CW"/>
    <property type="match status" value="1"/>
</dbReference>
<dbReference type="Gene3D" id="3.30.40.100">
    <property type="match status" value="1"/>
</dbReference>
<feature type="compositionally biased region" description="Polar residues" evidence="4">
    <location>
        <begin position="745"/>
        <end position="754"/>
    </location>
</feature>
<sequence length="1589" mass="174370">MEGFNDTELEEGEACYYMEEGGDDNNIDPDIDLSYLDEKIQNYLGHFQKDFEGGLSAENLGAKFGGYGSFLPTYDRPPSGLSGGVPQTSQAPATALPSSTLRVVQCDADKLHSSEVRNEDVSVKQLNQETQFCSIPIAKNPTRDGALIKPGKGVNHRLLKVRIKVGSNKNTSTNTALYNGLGLEGSSSTSFSSSHESGGLPSLPVESSHESPAYILKVMASFPVPCSDVISPLDDSLLSLRKSVVPKNNDHAGNVKALPRKNYVLVDQLVTVQGDAMLSKMKRIKSDNRNINSVEVKNESSIMCGSKMTILEQQKVKNKMLDDEVSLCHNLEKACFSSTENICGEPRKNVARASEVIGVANNVRARRKSSTNSVKETQVIATSVLDSDTEVKKMQKITIVKTGEHGVSDTKIVATVDAMENGSGKDADVYMLPKDRCHVAKTKVEFVSKEVDCLKLKVGDEASFHEKIDDVFPSHNGKSLVGMKKKPKGSQSDGKGSILDKDWTRSLAGMGRKGKKIYSHDILSSKKKVLNMTSGKDVDRLDNSLDVSDISNGGWNHLEAPSNGRMRDARSNFHVVENDSVLSNSRQINTSGVISSSFNWTHMKCAEDAAAAGGGISEIVPGATSLLENWVCCDICEKWRLLPNGVKTEDLPKKWMCSMLDWLPGMNKCDIDEDVTTGIMRGVIPYSGFENLGYANGSKIGVISSVHHLGQNDANVSTIAMNGRRMSKLGQKEMLKKNKGITVKSRSLNNTSPSLAGCNSLRRSVPENRSPDVNLGENMVRQNENLSIGDKKKIKGKSNQLEFQASKRSKRDDVSNSAKLGSTDIDSCKDISKGCSIGCNSNEVKQFEGRMIVSVKKLSKKTKVSTDCSSMGLKESRFFNVRNLKRSEDIHIDVELHHQPVDENKLMAEENDQCMSKKQKNFGSSDTLIRDTCNRVDNSRPTKEGKAIKKLSSDIRIHFTDVEEEDQPRSKKRKQLAPRQANSSSSKVSCSQKSIVNYEVQGSPVESISSSPLRVANSAKFSSVPHDVLIRADLPNGVLPVLDNVGVGCGGNTGARQSGIVVDKESCGFHMGSLEPGTLQKDSKPFSQFRNDHNLDRATDYPQRHEFHVSNMFHMSSEYKKSGNALCLQKNGNLSLKSNIMGRNSESDFDEENVRTLEAAVEKVSEQSGGRRYEYLVKGNHAPPFGIIQNYMDTELAKKKVKNHASRDLPNQNKHVPSDGGINTLYSDYGLESPSEHTCPDSDCRLEAVQVSAESISKEMLPLRPGGEGNHGASSRDSQLGCKRNIYNRLPVDTASNMDLSKTLVRRKRNGTSNMECLTCEIDVKDMHSSNSPRACQFVQTASAVLKEAEKLRDLADRLKGTNFGFEGNESYFEAAVKFLQAASLLERSRGENNKHREVTPLQIYSTAAKFFESCAAEFERCQELSAATLAYKCMEVAYMRIVNCKYGSLSRDRNELQATLQQGESPSSSASDIDNINNQAVVDRFNLSKGSSNHFVGNHIVVARNLPSFVRLLDFTQEVNLAMEASRKSQVAFLASNGSMKGSQNKELIITSLKMVIDFSFQDVDGLINLVLAARKAISRSGFTGTKD</sequence>
<evidence type="ECO:0000256" key="3">
    <source>
        <dbReference type="ARBA" id="ARBA00022833"/>
    </source>
</evidence>
<feature type="region of interest" description="Disordered" evidence="4">
    <location>
        <begin position="960"/>
        <end position="988"/>
    </location>
</feature>
<accession>A0AAN7K439</accession>
<feature type="domain" description="CW-type" evidence="5">
    <location>
        <begin position="624"/>
        <end position="677"/>
    </location>
</feature>
<dbReference type="PANTHER" id="PTHR46524">
    <property type="entry name" value="CW-TYPE ZINC FINGER"/>
    <property type="match status" value="1"/>
</dbReference>